<feature type="transmembrane region" description="Helical" evidence="5">
    <location>
        <begin position="100"/>
        <end position="122"/>
    </location>
</feature>
<accession>A0ABR8KQQ9</accession>
<dbReference type="InterPro" id="IPR050307">
    <property type="entry name" value="Sterol_Desaturase_Related"/>
</dbReference>
<feature type="transmembrane region" description="Helical" evidence="5">
    <location>
        <begin position="182"/>
        <end position="199"/>
    </location>
</feature>
<evidence type="ECO:0000256" key="2">
    <source>
        <dbReference type="ARBA" id="ARBA00022692"/>
    </source>
</evidence>
<keyword evidence="8" id="KW-1185">Reference proteome</keyword>
<dbReference type="RefSeq" id="WP_190787175.1">
    <property type="nucleotide sequence ID" value="NZ_JACXLC010000001.1"/>
</dbReference>
<dbReference type="Pfam" id="PF04116">
    <property type="entry name" value="FA_hydroxylase"/>
    <property type="match status" value="1"/>
</dbReference>
<reference evidence="7 8" key="1">
    <citation type="submission" date="2020-09" db="EMBL/GenBank/DDBJ databases">
        <authorList>
            <person name="Yoon J.-W."/>
        </authorList>
    </citation>
    <scope>NUCLEOTIDE SEQUENCE [LARGE SCALE GENOMIC DNA]</scope>
    <source>
        <strain evidence="7 8">KMU-140</strain>
    </source>
</reference>
<feature type="transmembrane region" description="Helical" evidence="5">
    <location>
        <begin position="70"/>
        <end position="88"/>
    </location>
</feature>
<feature type="domain" description="Fatty acid hydroxylase" evidence="6">
    <location>
        <begin position="115"/>
        <end position="248"/>
    </location>
</feature>
<gene>
    <name evidence="7" type="ORF">IB285_05200</name>
</gene>
<proteinExistence type="predicted"/>
<feature type="transmembrane region" description="Helical" evidence="5">
    <location>
        <begin position="5"/>
        <end position="25"/>
    </location>
</feature>
<evidence type="ECO:0000313" key="7">
    <source>
        <dbReference type="EMBL" id="MBD2841655.1"/>
    </source>
</evidence>
<protein>
    <submittedName>
        <fullName evidence="7">Sterol desaturase family protein</fullName>
    </submittedName>
</protein>
<evidence type="ECO:0000259" key="6">
    <source>
        <dbReference type="Pfam" id="PF04116"/>
    </source>
</evidence>
<dbReference type="EMBL" id="JACXLC010000001">
    <property type="protein sequence ID" value="MBD2841655.1"/>
    <property type="molecule type" value="Genomic_DNA"/>
</dbReference>
<keyword evidence="4 5" id="KW-0472">Membrane</keyword>
<sequence length="288" mass="33442">MKQTLFNLLPPATLAVIWTVFGLAPREITEAGWLFPLMALGTLVFVQLMEFIHERHADWRMNRQEWLTDIFYLVFGVLVIETMTDLLVDSQLTRVKEALGIATPWLADLPFLLQVLLIMLLFEFGQYWMHRWMHNNAFLWSTHAPHHHLTQLNAMKGLIGNPIELFLISLSVIALFDFDENALFAAFVSLGAIAFYAHANIRSDPPAWFGFFFTTIRQHSLHHTALSFEDTRCNYSNSIILFDRIFGTFKDGESEVVGQDDRKRLTIKEQFLFPILPWLRKREDRAAN</sequence>
<evidence type="ECO:0000256" key="5">
    <source>
        <dbReference type="SAM" id="Phobius"/>
    </source>
</evidence>
<dbReference type="PANTHER" id="PTHR11863">
    <property type="entry name" value="STEROL DESATURASE"/>
    <property type="match status" value="1"/>
</dbReference>
<comment type="caution">
    <text evidence="7">The sequence shown here is derived from an EMBL/GenBank/DDBJ whole genome shotgun (WGS) entry which is preliminary data.</text>
</comment>
<feature type="transmembrane region" description="Helical" evidence="5">
    <location>
        <begin position="31"/>
        <end position="49"/>
    </location>
</feature>
<name>A0ABR8KQQ9_9SPHN</name>
<organism evidence="7 8">
    <name type="scientific">Erythrobacter rubeus</name>
    <dbReference type="NCBI Taxonomy" id="2760803"/>
    <lineage>
        <taxon>Bacteria</taxon>
        <taxon>Pseudomonadati</taxon>
        <taxon>Pseudomonadota</taxon>
        <taxon>Alphaproteobacteria</taxon>
        <taxon>Sphingomonadales</taxon>
        <taxon>Erythrobacteraceae</taxon>
        <taxon>Erythrobacter/Porphyrobacter group</taxon>
        <taxon>Erythrobacter</taxon>
    </lineage>
</organism>
<evidence type="ECO:0000256" key="3">
    <source>
        <dbReference type="ARBA" id="ARBA00022989"/>
    </source>
</evidence>
<keyword evidence="2 5" id="KW-0812">Transmembrane</keyword>
<comment type="subcellular location">
    <subcellularLocation>
        <location evidence="1">Membrane</location>
    </subcellularLocation>
</comment>
<feature type="transmembrane region" description="Helical" evidence="5">
    <location>
        <begin position="158"/>
        <end position="176"/>
    </location>
</feature>
<dbReference type="Proteomes" id="UP000635384">
    <property type="component" value="Unassembled WGS sequence"/>
</dbReference>
<evidence type="ECO:0000256" key="4">
    <source>
        <dbReference type="ARBA" id="ARBA00023136"/>
    </source>
</evidence>
<dbReference type="InterPro" id="IPR006694">
    <property type="entry name" value="Fatty_acid_hydroxylase"/>
</dbReference>
<evidence type="ECO:0000313" key="8">
    <source>
        <dbReference type="Proteomes" id="UP000635384"/>
    </source>
</evidence>
<evidence type="ECO:0000256" key="1">
    <source>
        <dbReference type="ARBA" id="ARBA00004370"/>
    </source>
</evidence>
<keyword evidence="3 5" id="KW-1133">Transmembrane helix</keyword>